<accession>A0AAD4NKT7</accession>
<dbReference type="Gene3D" id="1.25.40.10">
    <property type="entry name" value="Tetratricopeptide repeat domain"/>
    <property type="match status" value="1"/>
</dbReference>
<dbReference type="GO" id="GO:0030991">
    <property type="term" value="C:intraciliary transport particle A"/>
    <property type="evidence" value="ECO:0007669"/>
    <property type="project" value="TreeGrafter"/>
</dbReference>
<dbReference type="AlphaFoldDB" id="A0AAD4NKT7"/>
<protein>
    <submittedName>
        <fullName evidence="2">Tetratricopeptide repeat protein 21 like protein</fullName>
    </submittedName>
</protein>
<evidence type="ECO:0000313" key="3">
    <source>
        <dbReference type="Proteomes" id="UP001201812"/>
    </source>
</evidence>
<dbReference type="Pfam" id="PF25062">
    <property type="entry name" value="ARM_TT21_N"/>
    <property type="match status" value="1"/>
</dbReference>
<evidence type="ECO:0000313" key="2">
    <source>
        <dbReference type="EMBL" id="KAI1729344.1"/>
    </source>
</evidence>
<reference evidence="2" key="1">
    <citation type="submission" date="2022-01" db="EMBL/GenBank/DDBJ databases">
        <title>Genome Sequence Resource for Two Populations of Ditylenchus destructor, the Migratory Endoparasitic Phytonematode.</title>
        <authorList>
            <person name="Zhang H."/>
            <person name="Lin R."/>
            <person name="Xie B."/>
        </authorList>
    </citation>
    <scope>NUCLEOTIDE SEQUENCE</scope>
    <source>
        <strain evidence="2">BazhouSP</strain>
    </source>
</reference>
<dbReference type="InterPro" id="IPR056833">
    <property type="entry name" value="ARM_TT21_N"/>
</dbReference>
<dbReference type="EMBL" id="JAKKPZ010000001">
    <property type="protein sequence ID" value="KAI1729344.1"/>
    <property type="molecule type" value="Genomic_DNA"/>
</dbReference>
<dbReference type="GO" id="GO:0005929">
    <property type="term" value="C:cilium"/>
    <property type="evidence" value="ECO:0007669"/>
    <property type="project" value="GOC"/>
</dbReference>
<dbReference type="InterPro" id="IPR011990">
    <property type="entry name" value="TPR-like_helical_dom_sf"/>
</dbReference>
<dbReference type="Proteomes" id="UP001201812">
    <property type="component" value="Unassembled WGS sequence"/>
</dbReference>
<name>A0AAD4NKT7_9BILA</name>
<feature type="domain" description="Tetratricopeptide repeat protein 21A/21B N-terminal ARM repeat" evidence="1">
    <location>
        <begin position="47"/>
        <end position="175"/>
    </location>
</feature>
<keyword evidence="3" id="KW-1185">Reference proteome</keyword>
<dbReference type="PANTHER" id="PTHR14699">
    <property type="entry name" value="STI2 PROTEIN-RELATED"/>
    <property type="match status" value="1"/>
</dbReference>
<organism evidence="2 3">
    <name type="scientific">Ditylenchus destructor</name>
    <dbReference type="NCBI Taxonomy" id="166010"/>
    <lineage>
        <taxon>Eukaryota</taxon>
        <taxon>Metazoa</taxon>
        <taxon>Ecdysozoa</taxon>
        <taxon>Nematoda</taxon>
        <taxon>Chromadorea</taxon>
        <taxon>Rhabditida</taxon>
        <taxon>Tylenchina</taxon>
        <taxon>Tylenchomorpha</taxon>
        <taxon>Sphaerularioidea</taxon>
        <taxon>Anguinidae</taxon>
        <taxon>Anguininae</taxon>
        <taxon>Ditylenchus</taxon>
    </lineage>
</organism>
<evidence type="ECO:0000259" key="1">
    <source>
        <dbReference type="Pfam" id="PF25062"/>
    </source>
</evidence>
<gene>
    <name evidence="2" type="ORF">DdX_01579</name>
</gene>
<dbReference type="GO" id="GO:0035721">
    <property type="term" value="P:intraciliary retrograde transport"/>
    <property type="evidence" value="ECO:0007669"/>
    <property type="project" value="TreeGrafter"/>
</dbReference>
<dbReference type="SUPFAM" id="SSF48452">
    <property type="entry name" value="TPR-like"/>
    <property type="match status" value="1"/>
</dbReference>
<sequence>MEETSSICYWIRENYHGSALVKIEEQLLRNPGNGHLLLLKAFCLSYTDKESVKDVEKSIQLMSGNTGADSGFYSAALLWMLNGSYDRSRPLVARIATPSTTTSSYLTLRGWLEILSGRDVKTALDMFEKAILIDQQNAAEMKGVLETMTASNPSFLPGYIELAKAAGMTRNWDEINELIQKIALVQFFLNEELDFTATRFAE</sequence>
<dbReference type="InterPro" id="IPR040364">
    <property type="entry name" value="TTC21A/TTC21B"/>
</dbReference>
<dbReference type="PANTHER" id="PTHR14699:SF0">
    <property type="entry name" value="TETRATRICOPEPTIDE REPEAT PROTEIN 21 HOMOLOG"/>
    <property type="match status" value="1"/>
</dbReference>
<comment type="caution">
    <text evidence="2">The sequence shown here is derived from an EMBL/GenBank/DDBJ whole genome shotgun (WGS) entry which is preliminary data.</text>
</comment>
<dbReference type="GO" id="GO:0061512">
    <property type="term" value="P:protein localization to cilium"/>
    <property type="evidence" value="ECO:0007669"/>
    <property type="project" value="TreeGrafter"/>
</dbReference>
<proteinExistence type="predicted"/>